<protein>
    <submittedName>
        <fullName evidence="4">Integrase</fullName>
    </submittedName>
</protein>
<evidence type="ECO:0000313" key="4">
    <source>
        <dbReference type="EMBL" id="MDQ0197078.1"/>
    </source>
</evidence>
<reference evidence="4 5" key="1">
    <citation type="submission" date="2023-07" db="EMBL/GenBank/DDBJ databases">
        <title>Genomic Encyclopedia of Type Strains, Phase IV (KMG-IV): sequencing the most valuable type-strain genomes for metagenomic binning, comparative biology and taxonomic classification.</title>
        <authorList>
            <person name="Goeker M."/>
        </authorList>
    </citation>
    <scope>NUCLEOTIDE SEQUENCE [LARGE SCALE GENOMIC DNA]</scope>
    <source>
        <strain evidence="4 5">DSM 27594</strain>
    </source>
</reference>
<dbReference type="Pfam" id="PF00589">
    <property type="entry name" value="Phage_integrase"/>
    <property type="match status" value="1"/>
</dbReference>
<comment type="caution">
    <text evidence="4">The sequence shown here is derived from an EMBL/GenBank/DDBJ whole genome shotgun (WGS) entry which is preliminary data.</text>
</comment>
<evidence type="ECO:0000256" key="2">
    <source>
        <dbReference type="SAM" id="MobiDB-lite"/>
    </source>
</evidence>
<feature type="region of interest" description="Disordered" evidence="2">
    <location>
        <begin position="1"/>
        <end position="26"/>
    </location>
</feature>
<dbReference type="Gene3D" id="1.10.443.10">
    <property type="entry name" value="Intergrase catalytic core"/>
    <property type="match status" value="1"/>
</dbReference>
<evidence type="ECO:0000313" key="5">
    <source>
        <dbReference type="Proteomes" id="UP001224122"/>
    </source>
</evidence>
<dbReference type="InterPro" id="IPR013762">
    <property type="entry name" value="Integrase-like_cat_sf"/>
</dbReference>
<name>A0ABT9XNG0_9BACI</name>
<dbReference type="Proteomes" id="UP001224122">
    <property type="component" value="Unassembled WGS sequence"/>
</dbReference>
<feature type="domain" description="Tyr recombinase" evidence="3">
    <location>
        <begin position="176"/>
        <end position="336"/>
    </location>
</feature>
<dbReference type="InterPro" id="IPR011010">
    <property type="entry name" value="DNA_brk_join_enz"/>
</dbReference>
<sequence length="437" mass="51231">MDKNKNKKNKPEKMKIENKKTDSNKMEHSLKQIWNVFKLAQKKGVSPGQRVNRKTGEKEEKRVNFKTIESYVGMMESLGRDYKEKYGVSDYRKWQPEKIEELIRDRFDNFHKGNTSEAYNVNSLLSALKFYNHAVENISSLQKKHRTLVDTNKMRKEKNEKNVIRYSKASKTLRATPDQSVQVLQNIAQDGYKVPTREMAYHVAKIAQLTGGRHTSVLNLKAEDITIDKKTNSVYFHKDKGGLSRSVKVDEDTAAYLVALKEEKGTEEGRLFVAKRKDGTFMSVKETRKEISRIVTDAGKHLTTTKMITIKDENGEKKEVEIEQKFSMHSFRKSFALERTHQYIKQFTSKHQVDKYFAQLIEEEKAFSGEPRLKEKLDTLYERINKDREHPRDITLVEYAIFATSLDLGHFRNDVITQFYTDFKEVRKYYEEDYPQD</sequence>
<gene>
    <name evidence="4" type="ORF">J2S10_000183</name>
</gene>
<keyword evidence="5" id="KW-1185">Reference proteome</keyword>
<accession>A0ABT9XNG0</accession>
<dbReference type="InterPro" id="IPR002104">
    <property type="entry name" value="Integrase_catalytic"/>
</dbReference>
<dbReference type="EMBL" id="JAUSTW010000001">
    <property type="protein sequence ID" value="MDQ0197078.1"/>
    <property type="molecule type" value="Genomic_DNA"/>
</dbReference>
<evidence type="ECO:0000256" key="1">
    <source>
        <dbReference type="ARBA" id="ARBA00023172"/>
    </source>
</evidence>
<dbReference type="SUPFAM" id="SSF56349">
    <property type="entry name" value="DNA breaking-rejoining enzymes"/>
    <property type="match status" value="1"/>
</dbReference>
<evidence type="ECO:0000259" key="3">
    <source>
        <dbReference type="Pfam" id="PF00589"/>
    </source>
</evidence>
<proteinExistence type="predicted"/>
<keyword evidence="1" id="KW-0233">DNA recombination</keyword>
<dbReference type="RefSeq" id="WP_307403766.1">
    <property type="nucleotide sequence ID" value="NZ_JAUSTW010000001.1"/>
</dbReference>
<organism evidence="4 5">
    <name type="scientific">Neobacillus ginsengisoli</name>
    <dbReference type="NCBI Taxonomy" id="904295"/>
    <lineage>
        <taxon>Bacteria</taxon>
        <taxon>Bacillati</taxon>
        <taxon>Bacillota</taxon>
        <taxon>Bacilli</taxon>
        <taxon>Bacillales</taxon>
        <taxon>Bacillaceae</taxon>
        <taxon>Neobacillus</taxon>
    </lineage>
</organism>